<gene>
    <name evidence="1" type="ORF">LCOR_11076.1</name>
</gene>
<evidence type="ECO:0000313" key="1">
    <source>
        <dbReference type="EMBL" id="CDH60289.1"/>
    </source>
</evidence>
<dbReference type="Proteomes" id="UP000027586">
    <property type="component" value="Unassembled WGS sequence"/>
</dbReference>
<dbReference type="EMBL" id="CBTN010000088">
    <property type="protein sequence ID" value="CDH60289.1"/>
    <property type="molecule type" value="Genomic_DNA"/>
</dbReference>
<dbReference type="AlphaFoldDB" id="A0A068SDC8"/>
<proteinExistence type="predicted"/>
<protein>
    <submittedName>
        <fullName evidence="1">Uncharacterized protein</fullName>
    </submittedName>
</protein>
<reference evidence="1" key="1">
    <citation type="submission" date="2013-08" db="EMBL/GenBank/DDBJ databases">
        <title>Gene expansion shapes genome architecture in the human pathogen Lichtheimia corymbifera: an evolutionary genomics analysis in the ancient terrestrial Mucorales (Mucoromycotina).</title>
        <authorList>
            <person name="Schwartze V.U."/>
            <person name="Winter S."/>
            <person name="Shelest E."/>
            <person name="Marcet-Houben M."/>
            <person name="Horn F."/>
            <person name="Wehner S."/>
            <person name="Hoffmann K."/>
            <person name="Riege K."/>
            <person name="Sammeth M."/>
            <person name="Nowrousian M."/>
            <person name="Valiante V."/>
            <person name="Linde J."/>
            <person name="Jacobsen I.D."/>
            <person name="Marz M."/>
            <person name="Brakhage A.A."/>
            <person name="Gabaldon T."/>
            <person name="Bocker S."/>
            <person name="Voigt K."/>
        </authorList>
    </citation>
    <scope>NUCLEOTIDE SEQUENCE [LARGE SCALE GENOMIC DNA]</scope>
    <source>
        <strain evidence="1">FSU 9682</strain>
    </source>
</reference>
<evidence type="ECO:0000313" key="2">
    <source>
        <dbReference type="Proteomes" id="UP000027586"/>
    </source>
</evidence>
<dbReference type="VEuPathDB" id="FungiDB:LCOR_11076.1"/>
<accession>A0A068SDC8</accession>
<comment type="caution">
    <text evidence="1">The sequence shown here is derived from an EMBL/GenBank/DDBJ whole genome shotgun (WGS) entry which is preliminary data.</text>
</comment>
<name>A0A068SDC8_9FUNG</name>
<keyword evidence="2" id="KW-1185">Reference proteome</keyword>
<sequence>MDEFWAGFAAAAAEQYEFTQEAGVDAIKYSDERSWNVALVTWLVVGRNDHVDTAEDDDGLAGIDEGCSTTMDDIGVLDTMQAAAILQSWIKDDYGGSNQ</sequence>
<organism evidence="1 2">
    <name type="scientific">Lichtheimia corymbifera JMRC:FSU:9682</name>
    <dbReference type="NCBI Taxonomy" id="1263082"/>
    <lineage>
        <taxon>Eukaryota</taxon>
        <taxon>Fungi</taxon>
        <taxon>Fungi incertae sedis</taxon>
        <taxon>Mucoromycota</taxon>
        <taxon>Mucoromycotina</taxon>
        <taxon>Mucoromycetes</taxon>
        <taxon>Mucorales</taxon>
        <taxon>Lichtheimiaceae</taxon>
        <taxon>Lichtheimia</taxon>
    </lineage>
</organism>